<comment type="caution">
    <text evidence="2">The sequence shown here is derived from an EMBL/GenBank/DDBJ whole genome shotgun (WGS) entry which is preliminary data.</text>
</comment>
<organism evidence="2 3">
    <name type="scientific">Zea mays</name>
    <name type="common">Maize</name>
    <dbReference type="NCBI Taxonomy" id="4577"/>
    <lineage>
        <taxon>Eukaryota</taxon>
        <taxon>Viridiplantae</taxon>
        <taxon>Streptophyta</taxon>
        <taxon>Embryophyta</taxon>
        <taxon>Tracheophyta</taxon>
        <taxon>Spermatophyta</taxon>
        <taxon>Magnoliopsida</taxon>
        <taxon>Liliopsida</taxon>
        <taxon>Poales</taxon>
        <taxon>Poaceae</taxon>
        <taxon>PACMAD clade</taxon>
        <taxon>Panicoideae</taxon>
        <taxon>Andropogonodae</taxon>
        <taxon>Andropogoneae</taxon>
        <taxon>Tripsacinae</taxon>
        <taxon>Zea</taxon>
    </lineage>
</organism>
<gene>
    <name evidence="2" type="ORF">Zm00014a_016087</name>
</gene>
<accession>A0A3L6FPX2</accession>
<reference evidence="2 3" key="1">
    <citation type="journal article" date="2018" name="Nat. Genet.">
        <title>Extensive intraspecific gene order and gene structural variations between Mo17 and other maize genomes.</title>
        <authorList>
            <person name="Sun S."/>
            <person name="Zhou Y."/>
            <person name="Chen J."/>
            <person name="Shi J."/>
            <person name="Zhao H."/>
            <person name="Zhao H."/>
            <person name="Song W."/>
            <person name="Zhang M."/>
            <person name="Cui Y."/>
            <person name="Dong X."/>
            <person name="Liu H."/>
            <person name="Ma X."/>
            <person name="Jiao Y."/>
            <person name="Wang B."/>
            <person name="Wei X."/>
            <person name="Stein J.C."/>
            <person name="Glaubitz J.C."/>
            <person name="Lu F."/>
            <person name="Yu G."/>
            <person name="Liang C."/>
            <person name="Fengler K."/>
            <person name="Li B."/>
            <person name="Rafalski A."/>
            <person name="Schnable P.S."/>
            <person name="Ware D.H."/>
            <person name="Buckler E.S."/>
            <person name="Lai J."/>
        </authorList>
    </citation>
    <scope>NUCLEOTIDE SEQUENCE [LARGE SCALE GENOMIC DNA]</scope>
    <source>
        <strain evidence="3">cv. Missouri 17</strain>
        <tissue evidence="2">Seedling</tissue>
    </source>
</reference>
<evidence type="ECO:0000313" key="3">
    <source>
        <dbReference type="Proteomes" id="UP000251960"/>
    </source>
</evidence>
<sequence>MTSLQTQIPSEFRGPSNSEWQLSETMVRKAGETCSCRYRKEKKRDARYRSLQL</sequence>
<name>A0A3L6FPX2_MAIZE</name>
<proteinExistence type="predicted"/>
<evidence type="ECO:0000256" key="1">
    <source>
        <dbReference type="SAM" id="MobiDB-lite"/>
    </source>
</evidence>
<dbReference type="Proteomes" id="UP000251960">
    <property type="component" value="Chromosome 2"/>
</dbReference>
<feature type="region of interest" description="Disordered" evidence="1">
    <location>
        <begin position="1"/>
        <end position="20"/>
    </location>
</feature>
<protein>
    <submittedName>
        <fullName evidence="2">Uncharacterized protein</fullName>
    </submittedName>
</protein>
<evidence type="ECO:0000313" key="2">
    <source>
        <dbReference type="EMBL" id="PWZ36968.1"/>
    </source>
</evidence>
<dbReference type="AlphaFoldDB" id="A0A3L6FPX2"/>
<dbReference type="EMBL" id="NCVQ01000003">
    <property type="protein sequence ID" value="PWZ36968.1"/>
    <property type="molecule type" value="Genomic_DNA"/>
</dbReference>